<sequence>MFKKCFGTFFSLAILVMLATQPVAAQSAGGRMPMRTPDGQPHVSGVFTFRTLTPLQRPAQFEGQENLTVEEAAAFEASERTRQNRDLFDPEKGSGGYRPRSEGGVLSYNEFWYERGIELTSDKRTSLVVDPPDGRLPPQTEAARAAAQERRAYQEEHRYDSYENRSMGDRCIMFSKSGPPIRTGAYNNNLMVFQTPGYVAILTEQARQARLIPIGDTAKPSFPQLAGVSRAHWEGETLVIETTQFRGRENGGTGPDMHLIERLTRLDPDTVAYEYTVTDPTVYTAPYTVMMPFRRTDGQLFEYACHEGNIGLYGILAGARNLERLGRELRP</sequence>
<evidence type="ECO:0000313" key="2">
    <source>
        <dbReference type="EMBL" id="SUZ94732.1"/>
    </source>
</evidence>
<dbReference type="EMBL" id="UINC01002261">
    <property type="protein sequence ID" value="SUZ94732.1"/>
    <property type="molecule type" value="Genomic_DNA"/>
</dbReference>
<evidence type="ECO:0000256" key="1">
    <source>
        <dbReference type="SAM" id="MobiDB-lite"/>
    </source>
</evidence>
<reference evidence="2" key="1">
    <citation type="submission" date="2018-05" db="EMBL/GenBank/DDBJ databases">
        <authorList>
            <person name="Lanie J.A."/>
            <person name="Ng W.-L."/>
            <person name="Kazmierczak K.M."/>
            <person name="Andrzejewski T.M."/>
            <person name="Davidsen T.M."/>
            <person name="Wayne K.J."/>
            <person name="Tettelin H."/>
            <person name="Glass J.I."/>
            <person name="Rusch D."/>
            <person name="Podicherti R."/>
            <person name="Tsui H.-C.T."/>
            <person name="Winkler M.E."/>
        </authorList>
    </citation>
    <scope>NUCLEOTIDE SEQUENCE</scope>
</reference>
<accession>A0A381RS59</accession>
<name>A0A381RS59_9ZZZZ</name>
<dbReference type="AlphaFoldDB" id="A0A381RS59"/>
<feature type="region of interest" description="Disordered" evidence="1">
    <location>
        <begin position="76"/>
        <end position="100"/>
    </location>
</feature>
<protein>
    <submittedName>
        <fullName evidence="2">Uncharacterized protein</fullName>
    </submittedName>
</protein>
<gene>
    <name evidence="2" type="ORF">METZ01_LOCUS47586</name>
</gene>
<proteinExistence type="predicted"/>
<organism evidence="2">
    <name type="scientific">marine metagenome</name>
    <dbReference type="NCBI Taxonomy" id="408172"/>
    <lineage>
        <taxon>unclassified sequences</taxon>
        <taxon>metagenomes</taxon>
        <taxon>ecological metagenomes</taxon>
    </lineage>
</organism>
<feature type="compositionally biased region" description="Basic and acidic residues" evidence="1">
    <location>
        <begin position="77"/>
        <end position="92"/>
    </location>
</feature>